<dbReference type="PANTHER" id="PTHR15184">
    <property type="entry name" value="ATP SYNTHASE"/>
    <property type="match status" value="1"/>
</dbReference>
<evidence type="ECO:0000256" key="2">
    <source>
        <dbReference type="ARBA" id="ARBA00008936"/>
    </source>
</evidence>
<keyword evidence="17" id="KW-1185">Reference proteome</keyword>
<dbReference type="Gene3D" id="3.40.50.300">
    <property type="entry name" value="P-loop containing nucleotide triphosphate hydrolases"/>
    <property type="match status" value="1"/>
</dbReference>
<dbReference type="InterPro" id="IPR003593">
    <property type="entry name" value="AAA+_ATPase"/>
</dbReference>
<keyword evidence="8 14" id="KW-0406">Ion transport</keyword>
<proteinExistence type="inferred from homology"/>
<dbReference type="STRING" id="314256.OG2516_08963"/>
<protein>
    <recommendedName>
        <fullName evidence="14">ATP synthase subunit beta</fullName>
        <ecNumber evidence="14">7.1.2.2</ecNumber>
    </recommendedName>
    <alternativeName>
        <fullName evidence="14">ATP synthase F1 sector subunit beta</fullName>
    </alternativeName>
    <alternativeName>
        <fullName evidence="14">F-ATPase subunit beta</fullName>
    </alternativeName>
</protein>
<dbReference type="InterPro" id="IPR004100">
    <property type="entry name" value="ATPase_F1/V1/A1_a/bsu_N"/>
</dbReference>
<keyword evidence="5 14" id="KW-0375">Hydrogen ion transport</keyword>
<dbReference type="InterPro" id="IPR027417">
    <property type="entry name" value="P-loop_NTPase"/>
</dbReference>
<dbReference type="Proteomes" id="UP000003635">
    <property type="component" value="Unassembled WGS sequence"/>
</dbReference>
<comment type="similarity">
    <text evidence="2 14">Belongs to the ATPase alpha/beta chains family.</text>
</comment>
<dbReference type="GO" id="GO:0016787">
    <property type="term" value="F:hydrolase activity"/>
    <property type="evidence" value="ECO:0007669"/>
    <property type="project" value="UniProtKB-KW"/>
</dbReference>
<dbReference type="InterPro" id="IPR050053">
    <property type="entry name" value="ATPase_alpha/beta_chains"/>
</dbReference>
<reference evidence="16 17" key="1">
    <citation type="journal article" date="2010" name="J. Bacteriol.">
        <title>Genome sequences of Oceanicola granulosus HTCC2516(T) and Oceanicola batsensis HTCC2597(TDelta).</title>
        <authorList>
            <person name="Thrash J.C."/>
            <person name="Cho J.C."/>
            <person name="Vergin K.L."/>
            <person name="Giovannoni S.J."/>
        </authorList>
    </citation>
    <scope>NUCLEOTIDE SEQUENCE [LARGE SCALE GENOMIC DNA]</scope>
    <source>
        <strain evidence="17">ATCC BAA-861 / DSM 15982 / KCTC 12143 / HTCC2516</strain>
    </source>
</reference>
<dbReference type="GO" id="GO:0005524">
    <property type="term" value="F:ATP binding"/>
    <property type="evidence" value="ECO:0007669"/>
    <property type="project" value="UniProtKB-UniRule"/>
</dbReference>
<feature type="binding site" evidence="14">
    <location>
        <begin position="151"/>
        <end position="158"/>
    </location>
    <ligand>
        <name>ATP</name>
        <dbReference type="ChEBI" id="CHEBI:30616"/>
    </ligand>
</feature>
<accession>Q2CCQ7</accession>
<dbReference type="CDD" id="cd18110">
    <property type="entry name" value="ATP-synt_F1_beta_C"/>
    <property type="match status" value="1"/>
</dbReference>
<dbReference type="OrthoDB" id="9801639at2"/>
<evidence type="ECO:0000256" key="9">
    <source>
        <dbReference type="ARBA" id="ARBA00023136"/>
    </source>
</evidence>
<evidence type="ECO:0000256" key="11">
    <source>
        <dbReference type="ARBA" id="ARBA00023310"/>
    </source>
</evidence>
<dbReference type="EMBL" id="AAOT01000028">
    <property type="protein sequence ID" value="EAR50456.1"/>
    <property type="molecule type" value="Genomic_DNA"/>
</dbReference>
<evidence type="ECO:0000256" key="1">
    <source>
        <dbReference type="ARBA" id="ARBA00004370"/>
    </source>
</evidence>
<evidence type="ECO:0000256" key="10">
    <source>
        <dbReference type="ARBA" id="ARBA00023196"/>
    </source>
</evidence>
<dbReference type="FunFam" id="2.40.10.170:FF:000005">
    <property type="entry name" value="ATP synthase subunit beta"/>
    <property type="match status" value="1"/>
</dbReference>
<dbReference type="InterPro" id="IPR000194">
    <property type="entry name" value="ATPase_F1/V1/A1_a/bsu_nucl-bd"/>
</dbReference>
<evidence type="ECO:0000256" key="14">
    <source>
        <dbReference type="HAMAP-Rule" id="MF_01347"/>
    </source>
</evidence>
<dbReference type="GO" id="GO:0046933">
    <property type="term" value="F:proton-transporting ATP synthase activity, rotational mechanism"/>
    <property type="evidence" value="ECO:0007669"/>
    <property type="project" value="UniProtKB-UniRule"/>
</dbReference>
<dbReference type="AlphaFoldDB" id="Q2CCQ7"/>
<evidence type="ECO:0000313" key="17">
    <source>
        <dbReference type="Proteomes" id="UP000003635"/>
    </source>
</evidence>
<evidence type="ECO:0000256" key="6">
    <source>
        <dbReference type="ARBA" id="ARBA00022840"/>
    </source>
</evidence>
<dbReference type="SUPFAM" id="SSF52540">
    <property type="entry name" value="P-loop containing nucleoside triphosphate hydrolases"/>
    <property type="match status" value="1"/>
</dbReference>
<dbReference type="EC" id="7.1.2.2" evidence="14"/>
<comment type="function">
    <text evidence="13">Produces ATP from ADP in the presence of a sodium ion gradient across the membrane. The beta chain is the catalytic subunit.</text>
</comment>
<evidence type="ECO:0000259" key="15">
    <source>
        <dbReference type="SMART" id="SM00382"/>
    </source>
</evidence>
<dbReference type="InterPro" id="IPR005722">
    <property type="entry name" value="ATP_synth_F1_bsu"/>
</dbReference>
<comment type="catalytic activity">
    <reaction evidence="12">
        <text>4 Na(+)(in) + ATP + H2O = 4 Na(+)(out) + ADP + phosphate + H(+)</text>
        <dbReference type="Rhea" id="RHEA:58156"/>
        <dbReference type="ChEBI" id="CHEBI:15377"/>
        <dbReference type="ChEBI" id="CHEBI:15378"/>
        <dbReference type="ChEBI" id="CHEBI:29101"/>
        <dbReference type="ChEBI" id="CHEBI:30616"/>
        <dbReference type="ChEBI" id="CHEBI:43474"/>
        <dbReference type="ChEBI" id="CHEBI:456216"/>
        <dbReference type="EC" id="7.2.2.1"/>
    </reaction>
</comment>
<keyword evidence="10 14" id="KW-0139">CF(1)</keyword>
<dbReference type="InterPro" id="IPR024034">
    <property type="entry name" value="ATPase_F1/V1_b/a_C"/>
</dbReference>
<dbReference type="InterPro" id="IPR020003">
    <property type="entry name" value="ATPase_a/bsu_AS"/>
</dbReference>
<sequence>MAEAKGKITQVIGAVVDVQFDDHLPAILNALTTDNNGKTLVLEVAQHLGENTVRTIAMDATEGLVRGGVVTDRGEPISVPVGNATLGRILNVVGEPVDEKGPISADERRPIHAPAPDFAQQSTEAEILVTGIKVVDLLAPYSKGGKIGLFGGAGVGKTVLIQELINNIAKVHSGFSVFAGVGERTREGNDLYYEMIEGGVINPDNLEESKVALVYGQMNEPPGARARVALTGLTLAEQFRDQSGTDVLFFVDNIFRFTQAGSEVSALLGRIPSAVGYQPTLATDMGALQERITSTRSGSITSVQAIYVPADDLTDPAPATSFAHLDATTTLNRAISELGIYPAVDPLDSTSRLMDPQIVGEEHYQVARDVQGILQRYKSLQDIIAILGMDELSEEDKLTVARARKIQRFLSQPFDVAKVFTGTDGVQVPLEETIASFKAVVAGEYDHLPEAAFYMVGGIKDAVAKAERLAASAA</sequence>
<dbReference type="PROSITE" id="PS00152">
    <property type="entry name" value="ATPASE_ALPHA_BETA"/>
    <property type="match status" value="1"/>
</dbReference>
<dbReference type="PIRSF" id="PIRSF039072">
    <property type="entry name" value="ATPase_subunit_beta"/>
    <property type="match status" value="1"/>
</dbReference>
<keyword evidence="11 14" id="KW-0066">ATP synthesis</keyword>
<comment type="caution">
    <text evidence="16">The sequence shown here is derived from an EMBL/GenBank/DDBJ whole genome shotgun (WGS) entry which is preliminary data.</text>
</comment>
<name>Q2CCQ7_OCEGH</name>
<dbReference type="Pfam" id="PF22919">
    <property type="entry name" value="ATP-synt_VA_C"/>
    <property type="match status" value="1"/>
</dbReference>
<dbReference type="CDD" id="cd01133">
    <property type="entry name" value="F1-ATPase_beta_CD"/>
    <property type="match status" value="1"/>
</dbReference>
<keyword evidence="4 14" id="KW-0547">Nucleotide-binding</keyword>
<dbReference type="SUPFAM" id="SSF47917">
    <property type="entry name" value="C-terminal domain of alpha and beta subunits of F1 ATP synthase"/>
    <property type="match status" value="1"/>
</dbReference>
<gene>
    <name evidence="14" type="primary">atpD</name>
    <name evidence="16" type="ORF">OG2516_08963</name>
</gene>
<dbReference type="FunFam" id="1.10.1140.10:FF:000001">
    <property type="entry name" value="ATP synthase subunit beta"/>
    <property type="match status" value="1"/>
</dbReference>
<keyword evidence="9 14" id="KW-0472">Membrane</keyword>
<dbReference type="GO" id="GO:0046962">
    <property type="term" value="F:sodium-transporting ATPase activity, rotational mechanism"/>
    <property type="evidence" value="ECO:0007669"/>
    <property type="project" value="UniProtKB-EC"/>
</dbReference>
<keyword evidence="16" id="KW-0378">Hydrolase</keyword>
<dbReference type="InterPro" id="IPR036121">
    <property type="entry name" value="ATPase_F1/V1/A1_a/bsu_N_sf"/>
</dbReference>
<dbReference type="Gene3D" id="2.40.10.170">
    <property type="match status" value="1"/>
</dbReference>
<comment type="subcellular location">
    <subcellularLocation>
        <location evidence="14">Cell membrane</location>
        <topology evidence="14">Peripheral membrane protein</topology>
    </subcellularLocation>
    <subcellularLocation>
        <location evidence="1">Membrane</location>
    </subcellularLocation>
</comment>
<evidence type="ECO:0000313" key="16">
    <source>
        <dbReference type="EMBL" id="EAR50456.1"/>
    </source>
</evidence>
<keyword evidence="6 14" id="KW-0067">ATP-binding</keyword>
<keyword evidence="14" id="KW-1003">Cell membrane</keyword>
<dbReference type="GO" id="GO:0045259">
    <property type="term" value="C:proton-transporting ATP synthase complex"/>
    <property type="evidence" value="ECO:0007669"/>
    <property type="project" value="UniProtKB-KW"/>
</dbReference>
<evidence type="ECO:0000256" key="3">
    <source>
        <dbReference type="ARBA" id="ARBA00022448"/>
    </source>
</evidence>
<organism evidence="16 17">
    <name type="scientific">Oceanicola granulosus (strain ATCC BAA-861 / DSM 15982 / KCTC 12143 / HTCC2516)</name>
    <dbReference type="NCBI Taxonomy" id="314256"/>
    <lineage>
        <taxon>Bacteria</taxon>
        <taxon>Pseudomonadati</taxon>
        <taxon>Pseudomonadota</taxon>
        <taxon>Alphaproteobacteria</taxon>
        <taxon>Rhodobacterales</taxon>
        <taxon>Roseobacteraceae</taxon>
        <taxon>Oceanicola</taxon>
    </lineage>
</organism>
<comment type="function">
    <text evidence="14">Produces ATP from ADP in the presence of a proton gradient across the membrane. The catalytic sites are hosted primarily by the beta subunits.</text>
</comment>
<dbReference type="PANTHER" id="PTHR15184:SF71">
    <property type="entry name" value="ATP SYNTHASE SUBUNIT BETA, MITOCHONDRIAL"/>
    <property type="match status" value="1"/>
</dbReference>
<evidence type="ECO:0000256" key="4">
    <source>
        <dbReference type="ARBA" id="ARBA00022741"/>
    </source>
</evidence>
<dbReference type="CDD" id="cd18115">
    <property type="entry name" value="ATP-synt_F1_beta_N"/>
    <property type="match status" value="1"/>
</dbReference>
<dbReference type="HOGENOM" id="CLU_022398_0_2_5"/>
<evidence type="ECO:0000256" key="5">
    <source>
        <dbReference type="ARBA" id="ARBA00022781"/>
    </source>
</evidence>
<evidence type="ECO:0000256" key="13">
    <source>
        <dbReference type="ARBA" id="ARBA00059242"/>
    </source>
</evidence>
<dbReference type="RefSeq" id="WP_007255314.1">
    <property type="nucleotide sequence ID" value="NZ_CH724107.1"/>
</dbReference>
<dbReference type="eggNOG" id="COG0055">
    <property type="taxonomic scope" value="Bacteria"/>
</dbReference>
<evidence type="ECO:0000256" key="12">
    <source>
        <dbReference type="ARBA" id="ARBA00052325"/>
    </source>
</evidence>
<feature type="domain" description="AAA+ ATPase" evidence="15">
    <location>
        <begin position="143"/>
        <end position="414"/>
    </location>
</feature>
<dbReference type="GO" id="GO:0005886">
    <property type="term" value="C:plasma membrane"/>
    <property type="evidence" value="ECO:0007669"/>
    <property type="project" value="UniProtKB-SubCell"/>
</dbReference>
<dbReference type="InterPro" id="IPR055190">
    <property type="entry name" value="ATP-synt_VA_C"/>
</dbReference>
<comment type="catalytic activity">
    <reaction evidence="14">
        <text>ATP + H2O + 4 H(+)(in) = ADP + phosphate + 5 H(+)(out)</text>
        <dbReference type="Rhea" id="RHEA:57720"/>
        <dbReference type="ChEBI" id="CHEBI:15377"/>
        <dbReference type="ChEBI" id="CHEBI:15378"/>
        <dbReference type="ChEBI" id="CHEBI:30616"/>
        <dbReference type="ChEBI" id="CHEBI:43474"/>
        <dbReference type="ChEBI" id="CHEBI:456216"/>
        <dbReference type="EC" id="7.1.2.2"/>
    </reaction>
</comment>
<dbReference type="FunFam" id="3.40.50.300:FF:000026">
    <property type="entry name" value="ATP synthase subunit beta"/>
    <property type="match status" value="1"/>
</dbReference>
<dbReference type="NCBIfam" id="TIGR01039">
    <property type="entry name" value="atpD"/>
    <property type="match status" value="1"/>
</dbReference>
<dbReference type="Pfam" id="PF02874">
    <property type="entry name" value="ATP-synt_ab_N"/>
    <property type="match status" value="1"/>
</dbReference>
<dbReference type="Gene3D" id="1.10.1140.10">
    <property type="entry name" value="Bovine Mitochondrial F1-atpase, Atp Synthase Beta Chain, Chain D, domain 3"/>
    <property type="match status" value="1"/>
</dbReference>
<evidence type="ECO:0000256" key="8">
    <source>
        <dbReference type="ARBA" id="ARBA00023065"/>
    </source>
</evidence>
<dbReference type="SMART" id="SM00382">
    <property type="entry name" value="AAA"/>
    <property type="match status" value="1"/>
</dbReference>
<keyword evidence="3 14" id="KW-0813">Transport</keyword>
<dbReference type="SUPFAM" id="SSF50615">
    <property type="entry name" value="N-terminal domain of alpha and beta subunits of F1 ATP synthase"/>
    <property type="match status" value="1"/>
</dbReference>
<dbReference type="HAMAP" id="MF_01347">
    <property type="entry name" value="ATP_synth_beta_bact"/>
    <property type="match status" value="1"/>
</dbReference>
<dbReference type="Pfam" id="PF00006">
    <property type="entry name" value="ATP-synt_ab"/>
    <property type="match status" value="1"/>
</dbReference>
<evidence type="ECO:0000256" key="7">
    <source>
        <dbReference type="ARBA" id="ARBA00022967"/>
    </source>
</evidence>
<keyword evidence="7 14" id="KW-1278">Translocase</keyword>